<gene>
    <name evidence="4" type="ORF">ABIE37_001047</name>
</gene>
<accession>A0ABV2P3C7</accession>
<dbReference type="SUPFAM" id="SSF53474">
    <property type="entry name" value="alpha/beta-Hydrolases"/>
    <property type="match status" value="1"/>
</dbReference>
<organism evidence="4 5">
    <name type="scientific">Arthrobacter bambusae</name>
    <dbReference type="NCBI Taxonomy" id="1338426"/>
    <lineage>
        <taxon>Bacteria</taxon>
        <taxon>Bacillati</taxon>
        <taxon>Actinomycetota</taxon>
        <taxon>Actinomycetes</taxon>
        <taxon>Micrococcales</taxon>
        <taxon>Micrococcaceae</taxon>
        <taxon>Arthrobacter</taxon>
    </lineage>
</organism>
<sequence>MTTAGPPAQAPSPAQPPTQAPRALTVIPAVERSTGERSTGAARSTEAAPAILVLPGGGYAKQADHEAEPVAEWLASLGIHAFVLRYRVAPDQHPAPLADAKQAMLWIRSGDHGLKVDSSRVGVLGFSAGGHLASTLSVEVATGDPALDTIDAVPDLSILCYPVISFVDSVHQGSVDNLAGAGAVPGLLRELSTDLHVTPTTPPAFLWHTADDQSVTISHSLAYAGALSRAGVPVELHVFPHGVHGIGLASGTPGADQWPALCASWLARRGWTA</sequence>
<dbReference type="RefSeq" id="WP_354227378.1">
    <property type="nucleotide sequence ID" value="NZ_JBEPSN010000002.1"/>
</dbReference>
<evidence type="ECO:0000259" key="3">
    <source>
        <dbReference type="Pfam" id="PF20434"/>
    </source>
</evidence>
<dbReference type="Pfam" id="PF20434">
    <property type="entry name" value="BD-FAE"/>
    <property type="match status" value="1"/>
</dbReference>
<comment type="caution">
    <text evidence="4">The sequence shown here is derived from an EMBL/GenBank/DDBJ whole genome shotgun (WGS) entry which is preliminary data.</text>
</comment>
<evidence type="ECO:0000256" key="1">
    <source>
        <dbReference type="ARBA" id="ARBA00022801"/>
    </source>
</evidence>
<feature type="domain" description="BD-FAE-like" evidence="3">
    <location>
        <begin position="44"/>
        <end position="223"/>
    </location>
</feature>
<feature type="region of interest" description="Disordered" evidence="2">
    <location>
        <begin position="1"/>
        <end position="24"/>
    </location>
</feature>
<dbReference type="EMBL" id="JBEPSN010000002">
    <property type="protein sequence ID" value="MET4539275.1"/>
    <property type="molecule type" value="Genomic_DNA"/>
</dbReference>
<protein>
    <submittedName>
        <fullName evidence="4">Acetyl esterase/lipase</fullName>
    </submittedName>
</protein>
<dbReference type="InterPro" id="IPR049492">
    <property type="entry name" value="BD-FAE-like_dom"/>
</dbReference>
<evidence type="ECO:0000313" key="4">
    <source>
        <dbReference type="EMBL" id="MET4539275.1"/>
    </source>
</evidence>
<proteinExistence type="predicted"/>
<dbReference type="GeneID" id="92752001"/>
<keyword evidence="5" id="KW-1185">Reference proteome</keyword>
<evidence type="ECO:0000256" key="2">
    <source>
        <dbReference type="SAM" id="MobiDB-lite"/>
    </source>
</evidence>
<feature type="compositionally biased region" description="Pro residues" evidence="2">
    <location>
        <begin position="8"/>
        <end position="19"/>
    </location>
</feature>
<name>A0ABV2P3C7_9MICC</name>
<dbReference type="InterPro" id="IPR050300">
    <property type="entry name" value="GDXG_lipolytic_enzyme"/>
</dbReference>
<dbReference type="Gene3D" id="3.40.50.1820">
    <property type="entry name" value="alpha/beta hydrolase"/>
    <property type="match status" value="1"/>
</dbReference>
<evidence type="ECO:0000313" key="5">
    <source>
        <dbReference type="Proteomes" id="UP001549307"/>
    </source>
</evidence>
<reference evidence="4 5" key="1">
    <citation type="submission" date="2024-06" db="EMBL/GenBank/DDBJ databases">
        <title>Sorghum-associated microbial communities from plants grown in Nebraska, USA.</title>
        <authorList>
            <person name="Schachtman D."/>
        </authorList>
    </citation>
    <scope>NUCLEOTIDE SEQUENCE [LARGE SCALE GENOMIC DNA]</scope>
    <source>
        <strain evidence="4 5">3552</strain>
    </source>
</reference>
<dbReference type="PANTHER" id="PTHR48081:SF6">
    <property type="entry name" value="PEPTIDASE S9 PROLYL OLIGOPEPTIDASE CATALYTIC DOMAIN-CONTAINING PROTEIN"/>
    <property type="match status" value="1"/>
</dbReference>
<dbReference type="PANTHER" id="PTHR48081">
    <property type="entry name" value="AB HYDROLASE SUPERFAMILY PROTEIN C4A8.06C"/>
    <property type="match status" value="1"/>
</dbReference>
<keyword evidence="1" id="KW-0378">Hydrolase</keyword>
<dbReference type="Proteomes" id="UP001549307">
    <property type="component" value="Unassembled WGS sequence"/>
</dbReference>
<dbReference type="InterPro" id="IPR029058">
    <property type="entry name" value="AB_hydrolase_fold"/>
</dbReference>